<keyword evidence="1" id="KW-0472">Membrane</keyword>
<feature type="transmembrane region" description="Helical" evidence="1">
    <location>
        <begin position="210"/>
        <end position="234"/>
    </location>
</feature>
<keyword evidence="1" id="KW-0812">Transmembrane</keyword>
<feature type="transmembrane region" description="Helical" evidence="1">
    <location>
        <begin position="20"/>
        <end position="42"/>
    </location>
</feature>
<feature type="transmembrane region" description="Helical" evidence="1">
    <location>
        <begin position="117"/>
        <end position="134"/>
    </location>
</feature>
<feature type="transmembrane region" description="Helical" evidence="1">
    <location>
        <begin position="170"/>
        <end position="189"/>
    </location>
</feature>
<dbReference type="EMBL" id="CP012850">
    <property type="protein sequence ID" value="ALI36832.1"/>
    <property type="molecule type" value="Genomic_DNA"/>
</dbReference>
<gene>
    <name evidence="2" type="ORF">NMY3_02641</name>
</gene>
<evidence type="ECO:0000313" key="3">
    <source>
        <dbReference type="Proteomes" id="UP000058925"/>
    </source>
</evidence>
<evidence type="ECO:0000256" key="1">
    <source>
        <dbReference type="SAM" id="Phobius"/>
    </source>
</evidence>
<keyword evidence="3" id="KW-1185">Reference proteome</keyword>
<dbReference type="RefSeq" id="WP_196816032.1">
    <property type="nucleotide sequence ID" value="NZ_CP012850.1"/>
</dbReference>
<proteinExistence type="predicted"/>
<dbReference type="Proteomes" id="UP000058925">
    <property type="component" value="Chromosome"/>
</dbReference>
<dbReference type="OrthoDB" id="11689at2157"/>
<reference evidence="3" key="1">
    <citation type="submission" date="2015-10" db="EMBL/GenBank/DDBJ databases">
        <title>Niche specialization of a soil ammonia-oxidizing archaeon, Candidatus Nitrosocosmicus oleophilus.</title>
        <authorList>
            <person name="Jung M.-Y."/>
            <person name="Rhee S.-K."/>
        </authorList>
    </citation>
    <scope>NUCLEOTIDE SEQUENCE [LARGE SCALE GENOMIC DNA]</scope>
    <source>
        <strain evidence="3">MY3</strain>
    </source>
</reference>
<feature type="transmembrane region" description="Helical" evidence="1">
    <location>
        <begin position="146"/>
        <end position="164"/>
    </location>
</feature>
<dbReference type="GeneID" id="60422573"/>
<feature type="transmembrane region" description="Helical" evidence="1">
    <location>
        <begin position="93"/>
        <end position="111"/>
    </location>
</feature>
<organism evidence="2 3">
    <name type="scientific">Candidatus Nitrosocosmicus oleophilus</name>
    <dbReference type="NCBI Taxonomy" id="1353260"/>
    <lineage>
        <taxon>Archaea</taxon>
        <taxon>Nitrososphaerota</taxon>
        <taxon>Nitrososphaeria</taxon>
        <taxon>Nitrososphaerales</taxon>
        <taxon>Nitrososphaeraceae</taxon>
        <taxon>Candidatus Nitrosocosmicus</taxon>
    </lineage>
</organism>
<feature type="transmembrane region" description="Helical" evidence="1">
    <location>
        <begin position="54"/>
        <end position="72"/>
    </location>
</feature>
<name>A0A654MBI8_9ARCH</name>
<evidence type="ECO:0000313" key="2">
    <source>
        <dbReference type="EMBL" id="ALI36832.1"/>
    </source>
</evidence>
<dbReference type="KEGG" id="taa:NMY3_02641"/>
<dbReference type="AlphaFoldDB" id="A0A654MBI8"/>
<protein>
    <recommendedName>
        <fullName evidence="4">Prenyltransferase</fullName>
    </recommendedName>
</protein>
<sequence length="254" mass="29136">MNDDSRLNEWFVPKFGPQRFRMFCGMLFLPYTGMCISFVVWGSLIADTIFLERIAILALIYFVALGIGAHVADNIGSKKIKPWGDLFSKRQSWIIILACLGFSYGLGLYYALLYAPLLAFIGIIEGFFLFAYNFELFKGKFHKNYWFALSWGMLPFLAGFVLQTNTITSISLFLSLIPFMLSYMEIRISRLYKNNKRNNSKTMTTYQYELLLKLLSIGTISLTFIFLLVSSILAQKATFNDLFLLPLGLGFFKN</sequence>
<evidence type="ECO:0008006" key="4">
    <source>
        <dbReference type="Google" id="ProtNLM"/>
    </source>
</evidence>
<accession>A0A654MBI8</accession>
<keyword evidence="1" id="KW-1133">Transmembrane helix</keyword>